<dbReference type="Proteomes" id="UP000244005">
    <property type="component" value="Unassembled WGS sequence"/>
</dbReference>
<proteinExistence type="predicted"/>
<feature type="region of interest" description="Disordered" evidence="1">
    <location>
        <begin position="68"/>
        <end position="94"/>
    </location>
</feature>
<evidence type="ECO:0000256" key="1">
    <source>
        <dbReference type="SAM" id="MobiDB-lite"/>
    </source>
</evidence>
<evidence type="ECO:0000313" key="3">
    <source>
        <dbReference type="Proteomes" id="UP000244005"/>
    </source>
</evidence>
<accession>A0A2R6WKB9</accession>
<dbReference type="EMBL" id="KZ772753">
    <property type="protein sequence ID" value="PTQ34299.1"/>
    <property type="molecule type" value="Genomic_DNA"/>
</dbReference>
<organism evidence="2 3">
    <name type="scientific">Marchantia polymorpha</name>
    <name type="common">Common liverwort</name>
    <name type="synonym">Marchantia aquatica</name>
    <dbReference type="NCBI Taxonomy" id="3197"/>
    <lineage>
        <taxon>Eukaryota</taxon>
        <taxon>Viridiplantae</taxon>
        <taxon>Streptophyta</taxon>
        <taxon>Embryophyta</taxon>
        <taxon>Marchantiophyta</taxon>
        <taxon>Marchantiopsida</taxon>
        <taxon>Marchantiidae</taxon>
        <taxon>Marchantiales</taxon>
        <taxon>Marchantiaceae</taxon>
        <taxon>Marchantia</taxon>
    </lineage>
</organism>
<feature type="compositionally biased region" description="Polar residues" evidence="1">
    <location>
        <begin position="83"/>
        <end position="94"/>
    </location>
</feature>
<reference evidence="3" key="1">
    <citation type="journal article" date="2017" name="Cell">
        <title>Insights into land plant evolution garnered from the Marchantia polymorpha genome.</title>
        <authorList>
            <person name="Bowman J.L."/>
            <person name="Kohchi T."/>
            <person name="Yamato K.T."/>
            <person name="Jenkins J."/>
            <person name="Shu S."/>
            <person name="Ishizaki K."/>
            <person name="Yamaoka S."/>
            <person name="Nishihama R."/>
            <person name="Nakamura Y."/>
            <person name="Berger F."/>
            <person name="Adam C."/>
            <person name="Aki S.S."/>
            <person name="Althoff F."/>
            <person name="Araki T."/>
            <person name="Arteaga-Vazquez M.A."/>
            <person name="Balasubrmanian S."/>
            <person name="Barry K."/>
            <person name="Bauer D."/>
            <person name="Boehm C.R."/>
            <person name="Briginshaw L."/>
            <person name="Caballero-Perez J."/>
            <person name="Catarino B."/>
            <person name="Chen F."/>
            <person name="Chiyoda S."/>
            <person name="Chovatia M."/>
            <person name="Davies K.M."/>
            <person name="Delmans M."/>
            <person name="Demura T."/>
            <person name="Dierschke T."/>
            <person name="Dolan L."/>
            <person name="Dorantes-Acosta A.E."/>
            <person name="Eklund D.M."/>
            <person name="Florent S.N."/>
            <person name="Flores-Sandoval E."/>
            <person name="Fujiyama A."/>
            <person name="Fukuzawa H."/>
            <person name="Galik B."/>
            <person name="Grimanelli D."/>
            <person name="Grimwood J."/>
            <person name="Grossniklaus U."/>
            <person name="Hamada T."/>
            <person name="Haseloff J."/>
            <person name="Hetherington A.J."/>
            <person name="Higo A."/>
            <person name="Hirakawa Y."/>
            <person name="Hundley H.N."/>
            <person name="Ikeda Y."/>
            <person name="Inoue K."/>
            <person name="Inoue S.I."/>
            <person name="Ishida S."/>
            <person name="Jia Q."/>
            <person name="Kakita M."/>
            <person name="Kanazawa T."/>
            <person name="Kawai Y."/>
            <person name="Kawashima T."/>
            <person name="Kennedy M."/>
            <person name="Kinose K."/>
            <person name="Kinoshita T."/>
            <person name="Kohara Y."/>
            <person name="Koide E."/>
            <person name="Komatsu K."/>
            <person name="Kopischke S."/>
            <person name="Kubo M."/>
            <person name="Kyozuka J."/>
            <person name="Lagercrantz U."/>
            <person name="Lin S.S."/>
            <person name="Lindquist E."/>
            <person name="Lipzen A.M."/>
            <person name="Lu C.W."/>
            <person name="De Luna E."/>
            <person name="Martienssen R.A."/>
            <person name="Minamino N."/>
            <person name="Mizutani M."/>
            <person name="Mizutani M."/>
            <person name="Mochizuki N."/>
            <person name="Monte I."/>
            <person name="Mosher R."/>
            <person name="Nagasaki H."/>
            <person name="Nakagami H."/>
            <person name="Naramoto S."/>
            <person name="Nishitani K."/>
            <person name="Ohtani M."/>
            <person name="Okamoto T."/>
            <person name="Okumura M."/>
            <person name="Phillips J."/>
            <person name="Pollak B."/>
            <person name="Reinders A."/>
            <person name="Rovekamp M."/>
            <person name="Sano R."/>
            <person name="Sawa S."/>
            <person name="Schmid M.W."/>
            <person name="Shirakawa M."/>
            <person name="Solano R."/>
            <person name="Spunde A."/>
            <person name="Suetsugu N."/>
            <person name="Sugano S."/>
            <person name="Sugiyama A."/>
            <person name="Sun R."/>
            <person name="Suzuki Y."/>
            <person name="Takenaka M."/>
            <person name="Takezawa D."/>
            <person name="Tomogane H."/>
            <person name="Tsuzuki M."/>
            <person name="Ueda T."/>
            <person name="Umeda M."/>
            <person name="Ward J.M."/>
            <person name="Watanabe Y."/>
            <person name="Yazaki K."/>
            <person name="Yokoyama R."/>
            <person name="Yoshitake Y."/>
            <person name="Yotsui I."/>
            <person name="Zachgo S."/>
            <person name="Schmutz J."/>
        </authorList>
    </citation>
    <scope>NUCLEOTIDE SEQUENCE [LARGE SCALE GENOMIC DNA]</scope>
    <source>
        <strain evidence="3">Tak-1</strain>
    </source>
</reference>
<protein>
    <submittedName>
        <fullName evidence="2">Uncharacterized protein</fullName>
    </submittedName>
</protein>
<evidence type="ECO:0000313" key="2">
    <source>
        <dbReference type="EMBL" id="PTQ34299.1"/>
    </source>
</evidence>
<gene>
    <name evidence="2" type="ORF">MARPO_0081s0026</name>
</gene>
<dbReference type="AlphaFoldDB" id="A0A2R6WKB9"/>
<sequence length="94" mass="10121">MSTESGVRELGKISGRAAVIRSLNVSVQGSGQNWREPVTAARMFGPALNEYQDSLSFGSFQPSPLLIPSSPSTRGKVSRCSRSHNTSKNPMNII</sequence>
<keyword evidence="3" id="KW-1185">Reference proteome</keyword>
<name>A0A2R6WKB9_MARPO</name>